<name>A0A1W1C7L2_9ZZZZ</name>
<dbReference type="SUPFAM" id="SSF56935">
    <property type="entry name" value="Porins"/>
    <property type="match status" value="1"/>
</dbReference>
<accession>A0A1W1C7L2</accession>
<dbReference type="Pfam" id="PF07396">
    <property type="entry name" value="Porin_O_P"/>
    <property type="match status" value="1"/>
</dbReference>
<reference evidence="1" key="1">
    <citation type="submission" date="2016-10" db="EMBL/GenBank/DDBJ databases">
        <authorList>
            <person name="de Groot N.N."/>
        </authorList>
    </citation>
    <scope>NUCLEOTIDE SEQUENCE</scope>
</reference>
<gene>
    <name evidence="1" type="ORF">MNB_SV-6-1020</name>
</gene>
<protein>
    <submittedName>
        <fullName evidence="1">Phosphate-specific outer membrane porin OprP Pyrophosphate-specific outer membrane porin OprO</fullName>
    </submittedName>
</protein>
<evidence type="ECO:0000313" key="1">
    <source>
        <dbReference type="EMBL" id="SFV61766.1"/>
    </source>
</evidence>
<dbReference type="AlphaFoldDB" id="A0A1W1C7L2"/>
<sequence>MFETLKIFLLGIWLSSATLYAEHNVEHNATFEHYIDIDNNISITMLDPEQVQWFTIPYSFGYAPLISNDMNVSAYDWNAFDTKWINMRALALLAVDGSHFYQDGVSKLQVGDLSYYDRFDVRGLRLGVGGTINFDQPWTYLFSSAINVVRRDYEWGSGDWYTLFDAVVGVPLWGNYGRLQVGKMKEPISMERAMGLVFEQVMERPMHLDAFLPTRDIGISISDMILDGRARWRAGYFNAWLDKPDLSFSQSNQIGIGRFTVVAYEEGEQLLHLGAGYRYEDVREGTLRYDIAPEQNFIPSWLDTGEFPAENSQTLNLEASWLDGPLWIASEYTAVHVRSKEYDDPDLYGYHLSLNYFITKEHRGYNHRTGTVRRIRPMLDFTEGGLGALELSARYSFLDLNDGALQGGEMSIVSVGFIWHPRYDLQLHAQWSRADLKNPSKILSGKDIGSSSNILQFRFVFMID</sequence>
<dbReference type="Gene3D" id="2.40.160.10">
    <property type="entry name" value="Porin"/>
    <property type="match status" value="1"/>
</dbReference>
<proteinExistence type="predicted"/>
<organism evidence="1">
    <name type="scientific">hydrothermal vent metagenome</name>
    <dbReference type="NCBI Taxonomy" id="652676"/>
    <lineage>
        <taxon>unclassified sequences</taxon>
        <taxon>metagenomes</taxon>
        <taxon>ecological metagenomes</taxon>
    </lineage>
</organism>
<dbReference type="EMBL" id="FPHC01000064">
    <property type="protein sequence ID" value="SFV61766.1"/>
    <property type="molecule type" value="Genomic_DNA"/>
</dbReference>
<dbReference type="InterPro" id="IPR010870">
    <property type="entry name" value="Porin_O/P"/>
</dbReference>
<dbReference type="InterPro" id="IPR023614">
    <property type="entry name" value="Porin_dom_sf"/>
</dbReference>